<evidence type="ECO:0000313" key="2">
    <source>
        <dbReference type="EMBL" id="SFB35409.1"/>
    </source>
</evidence>
<name>A0A1I1ABR0_9ACTN</name>
<organism evidence="2 3">
    <name type="scientific">Nocardioides alpinus</name>
    <dbReference type="NCBI Taxonomy" id="748909"/>
    <lineage>
        <taxon>Bacteria</taxon>
        <taxon>Bacillati</taxon>
        <taxon>Actinomycetota</taxon>
        <taxon>Actinomycetes</taxon>
        <taxon>Propionibacteriales</taxon>
        <taxon>Nocardioidaceae</taxon>
        <taxon>Nocardioides</taxon>
    </lineage>
</organism>
<dbReference type="OrthoDB" id="3173471at2"/>
<reference evidence="1 4" key="2">
    <citation type="submission" date="2017-12" db="EMBL/GenBank/DDBJ databases">
        <title>Pharmacopeia of the Arctic Ocean.</title>
        <authorList>
            <person name="Collins E."/>
            <person name="Ducluzeau A.-L."/>
        </authorList>
    </citation>
    <scope>NUCLEOTIDE SEQUENCE [LARGE SCALE GENOMIC DNA]</scope>
    <source>
        <strain evidence="1 4">DSM 23325</strain>
    </source>
</reference>
<gene>
    <name evidence="1" type="ORF">CXG46_03250</name>
    <name evidence="2" type="ORF">SAMN05192575_108120</name>
</gene>
<reference evidence="2" key="1">
    <citation type="submission" date="2016-10" db="EMBL/GenBank/DDBJ databases">
        <authorList>
            <person name="de Groot N.N."/>
        </authorList>
    </citation>
    <scope>NUCLEOTIDE SEQUENCE [LARGE SCALE GENOMIC DNA]</scope>
    <source>
        <strain evidence="2">CGMCC 1.10697</strain>
    </source>
</reference>
<dbReference type="EMBL" id="PJBV01000011">
    <property type="protein sequence ID" value="PKH43490.1"/>
    <property type="molecule type" value="Genomic_DNA"/>
</dbReference>
<evidence type="ECO:0000313" key="3">
    <source>
        <dbReference type="Proteomes" id="UP000199113"/>
    </source>
</evidence>
<dbReference type="RefSeq" id="WP_091200039.1">
    <property type="nucleotide sequence ID" value="NZ_FOKC01000008.1"/>
</dbReference>
<dbReference type="Proteomes" id="UP000199113">
    <property type="component" value="Unassembled WGS sequence"/>
</dbReference>
<accession>A0A1I1ABR0</accession>
<protein>
    <submittedName>
        <fullName evidence="2">Uncharacterized protein</fullName>
    </submittedName>
</protein>
<dbReference type="EMBL" id="FOKC01000008">
    <property type="protein sequence ID" value="SFB35409.1"/>
    <property type="molecule type" value="Genomic_DNA"/>
</dbReference>
<dbReference type="Proteomes" id="UP000233565">
    <property type="component" value="Unassembled WGS sequence"/>
</dbReference>
<proteinExistence type="predicted"/>
<evidence type="ECO:0000313" key="4">
    <source>
        <dbReference type="Proteomes" id="UP000233565"/>
    </source>
</evidence>
<dbReference type="AlphaFoldDB" id="A0A1I1ABR0"/>
<sequence length="315" mass="35254">MHAVPEDFLHRPFRRAEALASGITRSVLQGPQFRRVHEAVYCHVAHDPSFADRIAAARLALPPDALTTGITTLQEMGIDHGPRVPLHFVVQGTLHLAVDGIFLHRTVKLPPSVGGSVSTEAAFVAYCAEARLIDAVKVGCELLRLAHLDLHLLDQLLIEEKWRRGVAETTYVLPFLDDRCRSMPEAELLTYVVCAGLPQPEVNSKVELAPGVQVTPDLWWLLFLLAVEYEGSQHQEDRAQYNADIDRYAAYRRHGAAYELVTKERMRTPKTTVRGIHAALVARGYDGPAPDFGARWDALFQPVHRLVRRPHPRGR</sequence>
<evidence type="ECO:0000313" key="1">
    <source>
        <dbReference type="EMBL" id="PKH43490.1"/>
    </source>
</evidence>
<dbReference type="STRING" id="748909.SAMN05192575_108120"/>
<keyword evidence="4" id="KW-1185">Reference proteome</keyword>